<dbReference type="EMBL" id="BRXE01000016">
    <property type="protein sequence ID" value="GLB82823.1"/>
    <property type="molecule type" value="Genomic_DNA"/>
</dbReference>
<dbReference type="Proteomes" id="UP001165663">
    <property type="component" value="Unassembled WGS sequence"/>
</dbReference>
<name>A0A9P3Q677_9MYCO</name>
<gene>
    <name evidence="2" type="ORF">Mkiyose1413_17980</name>
    <name evidence="1" type="ORF">SRL2020028_20790</name>
</gene>
<sequence length="101" mass="11248">MSPPAEPYFLVEWYRPDLVERYRDEPIDWLGLPTANATAASHPVRLLLTVATPADETVFGLFSADCADAVVQSCQLAGWPVDRITSGVDVKFRPTTADRRR</sequence>
<dbReference type="GeneID" id="83628021"/>
<organism evidence="2 3">
    <name type="scientific">Mycobacterium kiyosense</name>
    <dbReference type="NCBI Taxonomy" id="2871094"/>
    <lineage>
        <taxon>Bacteria</taxon>
        <taxon>Bacillati</taxon>
        <taxon>Actinomycetota</taxon>
        <taxon>Actinomycetes</taxon>
        <taxon>Mycobacteriales</taxon>
        <taxon>Mycobacteriaceae</taxon>
        <taxon>Mycobacterium</taxon>
    </lineage>
</organism>
<evidence type="ECO:0000313" key="1">
    <source>
        <dbReference type="EMBL" id="GLB82823.1"/>
    </source>
</evidence>
<evidence type="ECO:0000313" key="3">
    <source>
        <dbReference type="Proteomes" id="UP001064782"/>
    </source>
</evidence>
<dbReference type="AlphaFoldDB" id="A0A9P3Q677"/>
<protein>
    <submittedName>
        <fullName evidence="2">Uncharacterized protein</fullName>
    </submittedName>
</protein>
<keyword evidence="3" id="KW-1185">Reference proteome</keyword>
<comment type="caution">
    <text evidence="2">The sequence shown here is derived from an EMBL/GenBank/DDBJ whole genome shotgun (WGS) entry which is preliminary data.</text>
</comment>
<evidence type="ECO:0000313" key="2">
    <source>
        <dbReference type="EMBL" id="GLD29915.1"/>
    </source>
</evidence>
<reference evidence="2" key="1">
    <citation type="submission" date="2022-08" db="EMBL/GenBank/DDBJ databases">
        <title>Mycobacterium kiyosense sp. nov., scotochromogenic slow-glowing species isolated from respiratory specimens.</title>
        <authorList>
            <person name="Fukano H."/>
            <person name="Kazumi Y."/>
            <person name="Sakagami N."/>
            <person name="Ato M."/>
            <person name="Mitarai S."/>
            <person name="Hoshino Y."/>
        </authorList>
    </citation>
    <scope>NUCLEOTIDE SEQUENCE</scope>
    <source>
        <strain evidence="2">1413</strain>
        <strain evidence="1">SRL2020-028</strain>
    </source>
</reference>
<accession>A0A9P3Q677</accession>
<dbReference type="EMBL" id="BRZI01000009">
    <property type="protein sequence ID" value="GLD29915.1"/>
    <property type="molecule type" value="Genomic_DNA"/>
</dbReference>
<dbReference type="RefSeq" id="WP_236977927.1">
    <property type="nucleotide sequence ID" value="NZ_BRXE01000016.1"/>
</dbReference>
<proteinExistence type="predicted"/>
<dbReference type="Proteomes" id="UP001064782">
    <property type="component" value="Unassembled WGS sequence"/>
</dbReference>